<keyword evidence="6" id="KW-1133">Transmembrane helix</keyword>
<dbReference type="InterPro" id="IPR002123">
    <property type="entry name" value="Plipid/glycerol_acylTrfase"/>
</dbReference>
<dbReference type="GO" id="GO:0005783">
    <property type="term" value="C:endoplasmic reticulum"/>
    <property type="evidence" value="ECO:0007669"/>
    <property type="project" value="TreeGrafter"/>
</dbReference>
<gene>
    <name evidence="9" type="primary">LCLAT1</name>
</gene>
<dbReference type="CTD" id="253558"/>
<protein>
    <submittedName>
        <fullName evidence="9">Lysocardiolipin acyltransferase 1 isoform X1</fullName>
    </submittedName>
</protein>
<dbReference type="RefSeq" id="XP_032819765.1">
    <property type="nucleotide sequence ID" value="XM_032963874.1"/>
</dbReference>
<sequence>MQVSLGGVYFATMLFLGSFLGSVFMLGPFLPLLLVNPPWYRWLTDRIVATWLTLPVALLELVFGVKVVVTGDGFRPGERSVIIMNHRTRLDWMFLWNCLLRSSYLRLEKICLKSTLKHVPGFGWAMQVAAFVFIARRWEQDEQHIARHLDYFTAIDQRLQLLFFPEGTDLTANTKARSDQFAEKNGLPKYEHVLHPRTTGFTHIVQRLHSGGKLDCVHDVTVAYPCSFPQNELQLLAGRFPHEIHFHVRRHPVSTLPLDSAGLAAWCCDRWLDKEAMLRSFYERGSFVVPATEPSPTTASSNGAVVAAAPMEPPVPQCKSELRVRCVQWLSLVWWTVFTCVAAPALLYSSAVARAYFVVACTFFALQARVAGGLEKLEVAWFPHWQRLSGYGAVASRVS</sequence>
<comment type="similarity">
    <text evidence="1">Belongs to the 1-acyl-sn-glycerol-3-phosphate acyltransferase family.</text>
</comment>
<dbReference type="Proteomes" id="UP001318040">
    <property type="component" value="Chromosome 31"/>
</dbReference>
<evidence type="ECO:0000256" key="4">
    <source>
        <dbReference type="ARBA" id="ARBA00023264"/>
    </source>
</evidence>
<dbReference type="CDD" id="cd07990">
    <property type="entry name" value="LPLAT_LCLAT1-like"/>
    <property type="match status" value="1"/>
</dbReference>
<evidence type="ECO:0000256" key="5">
    <source>
        <dbReference type="ARBA" id="ARBA00023315"/>
    </source>
</evidence>
<evidence type="ECO:0000313" key="8">
    <source>
        <dbReference type="Proteomes" id="UP001318040"/>
    </source>
</evidence>
<keyword evidence="3" id="KW-0444">Lipid biosynthesis</keyword>
<keyword evidence="6" id="KW-0472">Membrane</keyword>
<dbReference type="PANTHER" id="PTHR10983">
    <property type="entry name" value="1-ACYLGLYCEROL-3-PHOSPHATE ACYLTRANSFERASE-RELATED"/>
    <property type="match status" value="1"/>
</dbReference>
<feature type="domain" description="Phospholipid/glycerol acyltransferase" evidence="7">
    <location>
        <begin position="80"/>
        <end position="202"/>
    </location>
</feature>
<feature type="transmembrane region" description="Helical" evidence="6">
    <location>
        <begin position="47"/>
        <end position="69"/>
    </location>
</feature>
<dbReference type="KEGG" id="pmrn:116947761"/>
<dbReference type="PANTHER" id="PTHR10983:SF16">
    <property type="entry name" value="LYSOCARDIOLIPIN ACYLTRANSFERASE 1"/>
    <property type="match status" value="1"/>
</dbReference>
<dbReference type="Pfam" id="PF16076">
    <property type="entry name" value="Acyltransf_C"/>
    <property type="match status" value="1"/>
</dbReference>
<keyword evidence="8" id="KW-1185">Reference proteome</keyword>
<feature type="transmembrane region" description="Helical" evidence="6">
    <location>
        <begin position="7"/>
        <end position="27"/>
    </location>
</feature>
<name>A0AAJ7TMS0_PETMA</name>
<dbReference type="GO" id="GO:0008654">
    <property type="term" value="P:phospholipid biosynthetic process"/>
    <property type="evidence" value="ECO:0007669"/>
    <property type="project" value="UniProtKB-KW"/>
</dbReference>
<dbReference type="AlphaFoldDB" id="A0AAJ7TMS0"/>
<dbReference type="GO" id="GO:0036149">
    <property type="term" value="P:phosphatidylinositol acyl-chain remodeling"/>
    <property type="evidence" value="ECO:0007669"/>
    <property type="project" value="TreeGrafter"/>
</dbReference>
<keyword evidence="6" id="KW-0812">Transmembrane</keyword>
<dbReference type="Pfam" id="PF01553">
    <property type="entry name" value="Acyltransferase"/>
    <property type="match status" value="1"/>
</dbReference>
<keyword evidence="2" id="KW-0808">Transferase</keyword>
<keyword evidence="4" id="KW-1208">Phospholipid metabolism</keyword>
<organism evidence="8 9">
    <name type="scientific">Petromyzon marinus</name>
    <name type="common">Sea lamprey</name>
    <dbReference type="NCBI Taxonomy" id="7757"/>
    <lineage>
        <taxon>Eukaryota</taxon>
        <taxon>Metazoa</taxon>
        <taxon>Chordata</taxon>
        <taxon>Craniata</taxon>
        <taxon>Vertebrata</taxon>
        <taxon>Cyclostomata</taxon>
        <taxon>Hyperoartia</taxon>
        <taxon>Petromyzontiformes</taxon>
        <taxon>Petromyzontidae</taxon>
        <taxon>Petromyzon</taxon>
    </lineage>
</organism>
<proteinExistence type="inferred from homology"/>
<evidence type="ECO:0000259" key="7">
    <source>
        <dbReference type="SMART" id="SM00563"/>
    </source>
</evidence>
<dbReference type="InterPro" id="IPR032098">
    <property type="entry name" value="Acyltransf_C"/>
</dbReference>
<dbReference type="SUPFAM" id="SSF69593">
    <property type="entry name" value="Glycerol-3-phosphate (1)-acyltransferase"/>
    <property type="match status" value="1"/>
</dbReference>
<dbReference type="GO" id="GO:0016746">
    <property type="term" value="F:acyltransferase activity"/>
    <property type="evidence" value="ECO:0007669"/>
    <property type="project" value="UniProtKB-KW"/>
</dbReference>
<evidence type="ECO:0000256" key="3">
    <source>
        <dbReference type="ARBA" id="ARBA00023209"/>
    </source>
</evidence>
<dbReference type="SMART" id="SM00563">
    <property type="entry name" value="PlsC"/>
    <property type="match status" value="1"/>
</dbReference>
<evidence type="ECO:0000256" key="2">
    <source>
        <dbReference type="ARBA" id="ARBA00022679"/>
    </source>
</evidence>
<evidence type="ECO:0000313" key="9">
    <source>
        <dbReference type="RefSeq" id="XP_032819765.1"/>
    </source>
</evidence>
<keyword evidence="3" id="KW-0594">Phospholipid biosynthesis</keyword>
<keyword evidence="5 9" id="KW-0012">Acyltransferase</keyword>
<feature type="transmembrane region" description="Helical" evidence="6">
    <location>
        <begin position="329"/>
        <end position="347"/>
    </location>
</feature>
<evidence type="ECO:0000256" key="6">
    <source>
        <dbReference type="SAM" id="Phobius"/>
    </source>
</evidence>
<accession>A0AAJ7TMS0</accession>
<evidence type="ECO:0000256" key="1">
    <source>
        <dbReference type="ARBA" id="ARBA00008655"/>
    </source>
</evidence>
<keyword evidence="3" id="KW-0443">Lipid metabolism</keyword>
<reference evidence="9" key="1">
    <citation type="submission" date="2025-08" db="UniProtKB">
        <authorList>
            <consortium name="RefSeq"/>
        </authorList>
    </citation>
    <scope>IDENTIFICATION</scope>
    <source>
        <tissue evidence="9">Sperm</tissue>
    </source>
</reference>